<dbReference type="Proteomes" id="UP001589750">
    <property type="component" value="Unassembled WGS sequence"/>
</dbReference>
<dbReference type="RefSeq" id="WP_140008366.1">
    <property type="nucleotide sequence ID" value="NZ_JBHMDG010000005.1"/>
</dbReference>
<sequence length="274" mass="29260">MTGDPVDDCICVDLRAMDTRVRVEVRGTLAADLADDLRHAWSRCLVPYAGPADATVDATIRVVIDDDPAVVQRARAAGDLASTARDEVLDRLSPRVTIAAITHQAGRLLMLHACGLADPETGRTVALVAPSGTGKTTASRVLGRDLGYVSDETVAIRPDGSVATYPKPLSVVGDGRFKDQVSLDDLRLRRAPERCHLAGVAILVRDGDRAGRVEHVETVDALARLAPESSSLAAMPRPLHQVAELLDRTGGLRVLHYAEAAQLRPMVTEMLTAS</sequence>
<evidence type="ECO:0000313" key="1">
    <source>
        <dbReference type="EMBL" id="MFB9312311.1"/>
    </source>
</evidence>
<keyword evidence="2" id="KW-1185">Reference proteome</keyword>
<name>A0ABV5K6F4_9ACTN</name>
<dbReference type="EMBL" id="JBHMDG010000005">
    <property type="protein sequence ID" value="MFB9312311.1"/>
    <property type="molecule type" value="Genomic_DNA"/>
</dbReference>
<accession>A0ABV5K6F4</accession>
<organism evidence="1 2">
    <name type="scientific">Nocardioides plantarum</name>
    <dbReference type="NCBI Taxonomy" id="29299"/>
    <lineage>
        <taxon>Bacteria</taxon>
        <taxon>Bacillati</taxon>
        <taxon>Actinomycetota</taxon>
        <taxon>Actinomycetes</taxon>
        <taxon>Propionibacteriales</taxon>
        <taxon>Nocardioidaceae</taxon>
        <taxon>Nocardioides</taxon>
    </lineage>
</organism>
<evidence type="ECO:0000313" key="2">
    <source>
        <dbReference type="Proteomes" id="UP001589750"/>
    </source>
</evidence>
<dbReference type="SUPFAM" id="SSF53795">
    <property type="entry name" value="PEP carboxykinase-like"/>
    <property type="match status" value="1"/>
</dbReference>
<gene>
    <name evidence="1" type="ORF">ACFFRI_04585</name>
</gene>
<evidence type="ECO:0008006" key="3">
    <source>
        <dbReference type="Google" id="ProtNLM"/>
    </source>
</evidence>
<reference evidence="1 2" key="1">
    <citation type="submission" date="2024-09" db="EMBL/GenBank/DDBJ databases">
        <authorList>
            <person name="Sun Q."/>
            <person name="Mori K."/>
        </authorList>
    </citation>
    <scope>NUCLEOTIDE SEQUENCE [LARGE SCALE GENOMIC DNA]</scope>
    <source>
        <strain evidence="1 2">JCM 9626</strain>
    </source>
</reference>
<comment type="caution">
    <text evidence="1">The sequence shown here is derived from an EMBL/GenBank/DDBJ whole genome shotgun (WGS) entry which is preliminary data.</text>
</comment>
<proteinExistence type="predicted"/>
<protein>
    <recommendedName>
        <fullName evidence="3">Hpr(Ser) kinase/phosphatase</fullName>
    </recommendedName>
</protein>